<name>A0A2U2HHJ8_9BURK</name>
<evidence type="ECO:0000259" key="6">
    <source>
        <dbReference type="PROSITE" id="PS50975"/>
    </source>
</evidence>
<evidence type="ECO:0000256" key="2">
    <source>
        <dbReference type="ARBA" id="ARBA00022741"/>
    </source>
</evidence>
<sequence>MSVRNLEHLFAPRSVAVIGASDRPRSVGATVLHNLREGGFKGAIYAVNPKHRTLDGQTCYGTAAQLPEIPELAIICTPPATVPGIIAQLGELGTRAAIVLTAGLGQADAQGRTLKQAMLDAAHPYLLRILGPNCVGLLVPGIGLNASFAHTAALPGKIAFVSQSGALVTGVLDWARSRGIGFSKFISLGDSADIDFGDVLDYLASDAETGAILMYIEDVRHARKFMSAARAAARSKPTLVLKAGRAPEGAKAAASHTGALAGADDVYDAAIRRAGMLRVYTTEDLFSAVETLARARPIAGERLVIMTNGGGPGVMATDALVTGKGTLAALSPATLERLDAVLPPTWSHANPVDIIGDAPAERYRQTLEALLQDEQSDAILFIHAPTAIVPSVDIANAIAPLARRASRNILACWLGGDAVAEARRISSQAGIPTFDTPEEAINGFMQIVRYRQNQQLLIEVPPADCGGVTVDGERARAIVRAALAEGRDMLSEPEAKGVLGAYGIPVVGTRIAHTVDEAVAAAREIGLPVAVKILSPDISHKSDVGGVVLDIDSLDGVRAAAERMHKLLGKLLPEARLAGFSVQQMARRPGAHELILGVTTDPVFGPVILFGQGGVAVEVMEDHAVALPPLNRVLARDMVARTRVSRLLAGYRNRAPANMDAILSALMQVSQMVADIPEIVELDINPLLVDGDGAIALDARMRVRLADQGASTLDRLAIRPYPGELEETVEWDGAPLLLRPIRPEDGAAHLAFAHRLSPDDVRFRMFVPMSDLHPSQLARFTQIDYDREMAFIATRAGADGAPETIGVARVVVDPDNTAGEFAVTVLSDLKGRGLGRMLMEKLIAYCRSRGTRAIVGEALPENTRMIRLVRKLGFNVTSTGGTVHFRLPLD</sequence>
<keyword evidence="3 5" id="KW-0067">ATP-binding</keyword>
<dbReference type="InterPro" id="IPR016102">
    <property type="entry name" value="Succinyl-CoA_synth-like"/>
</dbReference>
<gene>
    <name evidence="8" type="ORF">C7C56_017970</name>
</gene>
<dbReference type="InterPro" id="IPR000182">
    <property type="entry name" value="GNAT_dom"/>
</dbReference>
<dbReference type="SUPFAM" id="SSF56059">
    <property type="entry name" value="Glutathione synthetase ATP-binding domain-like"/>
    <property type="match status" value="1"/>
</dbReference>
<feature type="domain" description="N-acetyltransferase" evidence="7">
    <location>
        <begin position="736"/>
        <end position="890"/>
    </location>
</feature>
<dbReference type="PROSITE" id="PS51186">
    <property type="entry name" value="GNAT"/>
    <property type="match status" value="1"/>
</dbReference>
<keyword evidence="2 5" id="KW-0547">Nucleotide-binding</keyword>
<dbReference type="InterPro" id="IPR036291">
    <property type="entry name" value="NAD(P)-bd_dom_sf"/>
</dbReference>
<dbReference type="Gene3D" id="3.40.630.30">
    <property type="match status" value="1"/>
</dbReference>
<feature type="domain" description="ATP-grasp" evidence="6">
    <location>
        <begin position="496"/>
        <end position="532"/>
    </location>
</feature>
<dbReference type="AlphaFoldDB" id="A0A2U2HHJ8"/>
<dbReference type="SUPFAM" id="SSF51735">
    <property type="entry name" value="NAD(P)-binding Rossmann-fold domains"/>
    <property type="match status" value="1"/>
</dbReference>
<organism evidence="8 9">
    <name type="scientific">Massilia glaciei</name>
    <dbReference type="NCBI Taxonomy" id="1524097"/>
    <lineage>
        <taxon>Bacteria</taxon>
        <taxon>Pseudomonadati</taxon>
        <taxon>Pseudomonadota</taxon>
        <taxon>Betaproteobacteria</taxon>
        <taxon>Burkholderiales</taxon>
        <taxon>Oxalobacteraceae</taxon>
        <taxon>Telluria group</taxon>
        <taxon>Massilia</taxon>
    </lineage>
</organism>
<dbReference type="InterPro" id="IPR013815">
    <property type="entry name" value="ATP_grasp_subdomain_1"/>
</dbReference>
<dbReference type="GO" id="GO:0005524">
    <property type="term" value="F:ATP binding"/>
    <property type="evidence" value="ECO:0007669"/>
    <property type="project" value="UniProtKB-UniRule"/>
</dbReference>
<proteinExistence type="inferred from homology"/>
<dbReference type="InterPro" id="IPR011761">
    <property type="entry name" value="ATP-grasp"/>
</dbReference>
<dbReference type="Gene3D" id="3.30.470.20">
    <property type="entry name" value="ATP-grasp fold, B domain"/>
    <property type="match status" value="1"/>
</dbReference>
<comment type="similarity">
    <text evidence="4">In the N-terminal section; belongs to the acetate CoA ligase alpha subunit family.</text>
</comment>
<dbReference type="Pfam" id="PF13380">
    <property type="entry name" value="CoA_binding_2"/>
    <property type="match status" value="1"/>
</dbReference>
<evidence type="ECO:0000256" key="1">
    <source>
        <dbReference type="ARBA" id="ARBA00022598"/>
    </source>
</evidence>
<comment type="caution">
    <text evidence="8">The sequence shown here is derived from an EMBL/GenBank/DDBJ whole genome shotgun (WGS) entry which is preliminary data.</text>
</comment>
<dbReference type="InterPro" id="IPR051538">
    <property type="entry name" value="Acyl-CoA_Synth/Transferase"/>
</dbReference>
<dbReference type="Pfam" id="PF13607">
    <property type="entry name" value="Succ_CoA_lig"/>
    <property type="match status" value="1"/>
</dbReference>
<dbReference type="Gene3D" id="3.30.1490.20">
    <property type="entry name" value="ATP-grasp fold, A domain"/>
    <property type="match status" value="1"/>
</dbReference>
<dbReference type="Gene3D" id="3.40.50.261">
    <property type="entry name" value="Succinyl-CoA synthetase domains"/>
    <property type="match status" value="2"/>
</dbReference>
<dbReference type="SUPFAM" id="SSF55729">
    <property type="entry name" value="Acyl-CoA N-acyltransferases (Nat)"/>
    <property type="match status" value="1"/>
</dbReference>
<dbReference type="InterPro" id="IPR043938">
    <property type="entry name" value="Ligase_CoA_dom"/>
</dbReference>
<protein>
    <submittedName>
        <fullName evidence="8">GNAT family N-acetyltransferase</fullName>
    </submittedName>
</protein>
<dbReference type="InterPro" id="IPR032875">
    <property type="entry name" value="Succ_CoA_lig_flav_dom"/>
</dbReference>
<dbReference type="CDD" id="cd04301">
    <property type="entry name" value="NAT_SF"/>
    <property type="match status" value="1"/>
</dbReference>
<dbReference type="FunFam" id="3.30.1490.20:FF:000020">
    <property type="entry name" value="Protein lysine acetyltransferase"/>
    <property type="match status" value="1"/>
</dbReference>
<reference evidence="8 9" key="1">
    <citation type="submission" date="2018-04" db="EMBL/GenBank/DDBJ databases">
        <title>Massilia violaceinigra sp. nov., a novel purple-pigmented bacterium isolated from Tianshan glacier, Xinjiang, China.</title>
        <authorList>
            <person name="Wang H."/>
        </authorList>
    </citation>
    <scope>NUCLEOTIDE SEQUENCE [LARGE SCALE GENOMIC DNA]</scope>
    <source>
        <strain evidence="8 9">B448-2</strain>
    </source>
</reference>
<dbReference type="OrthoDB" id="9807426at2"/>
<evidence type="ECO:0000313" key="9">
    <source>
        <dbReference type="Proteomes" id="UP000241421"/>
    </source>
</evidence>
<keyword evidence="8" id="KW-0808">Transferase</keyword>
<dbReference type="PANTHER" id="PTHR43334:SF1">
    <property type="entry name" value="3-HYDROXYPROPIONATE--COA LIGASE [ADP-FORMING]"/>
    <property type="match status" value="1"/>
</dbReference>
<dbReference type="SUPFAM" id="SSF52210">
    <property type="entry name" value="Succinyl-CoA synthetase domains"/>
    <property type="match status" value="2"/>
</dbReference>
<keyword evidence="1" id="KW-0436">Ligase</keyword>
<evidence type="ECO:0000259" key="7">
    <source>
        <dbReference type="PROSITE" id="PS51186"/>
    </source>
</evidence>
<evidence type="ECO:0000256" key="3">
    <source>
        <dbReference type="ARBA" id="ARBA00022840"/>
    </source>
</evidence>
<evidence type="ECO:0000256" key="5">
    <source>
        <dbReference type="PROSITE-ProRule" id="PRU00409"/>
    </source>
</evidence>
<evidence type="ECO:0000256" key="4">
    <source>
        <dbReference type="ARBA" id="ARBA00060888"/>
    </source>
</evidence>
<dbReference type="Pfam" id="PF00583">
    <property type="entry name" value="Acetyltransf_1"/>
    <property type="match status" value="1"/>
</dbReference>
<dbReference type="Proteomes" id="UP000241421">
    <property type="component" value="Unassembled WGS sequence"/>
</dbReference>
<dbReference type="EMBL" id="PXWF02000256">
    <property type="protein sequence ID" value="PWF45383.1"/>
    <property type="molecule type" value="Genomic_DNA"/>
</dbReference>
<dbReference type="Pfam" id="PF13549">
    <property type="entry name" value="ATP-grasp_5"/>
    <property type="match status" value="1"/>
</dbReference>
<dbReference type="PROSITE" id="PS50975">
    <property type="entry name" value="ATP_GRASP"/>
    <property type="match status" value="1"/>
</dbReference>
<dbReference type="RefSeq" id="WP_106758746.1">
    <property type="nucleotide sequence ID" value="NZ_PXWF02000256.1"/>
</dbReference>
<dbReference type="InterPro" id="IPR016181">
    <property type="entry name" value="Acyl_CoA_acyltransferase"/>
</dbReference>
<dbReference type="PANTHER" id="PTHR43334">
    <property type="entry name" value="ACETATE--COA LIGASE [ADP-FORMING]"/>
    <property type="match status" value="1"/>
</dbReference>
<evidence type="ECO:0000313" key="8">
    <source>
        <dbReference type="EMBL" id="PWF45383.1"/>
    </source>
</evidence>
<dbReference type="GO" id="GO:0016747">
    <property type="term" value="F:acyltransferase activity, transferring groups other than amino-acyl groups"/>
    <property type="evidence" value="ECO:0007669"/>
    <property type="project" value="InterPro"/>
</dbReference>
<accession>A0A2U2HHJ8</accession>
<dbReference type="GO" id="GO:0046872">
    <property type="term" value="F:metal ion binding"/>
    <property type="evidence" value="ECO:0007669"/>
    <property type="project" value="InterPro"/>
</dbReference>
<keyword evidence="9" id="KW-1185">Reference proteome</keyword>
<dbReference type="SMART" id="SM00881">
    <property type="entry name" value="CoA_binding"/>
    <property type="match status" value="1"/>
</dbReference>
<dbReference type="Gene3D" id="3.40.50.720">
    <property type="entry name" value="NAD(P)-binding Rossmann-like Domain"/>
    <property type="match status" value="1"/>
</dbReference>
<dbReference type="Pfam" id="PF19045">
    <property type="entry name" value="Ligase_CoA_2"/>
    <property type="match status" value="1"/>
</dbReference>
<dbReference type="InterPro" id="IPR003781">
    <property type="entry name" value="CoA-bd"/>
</dbReference>
<dbReference type="GO" id="GO:0043758">
    <property type="term" value="F:acetate-CoA ligase (ADP-forming) activity"/>
    <property type="evidence" value="ECO:0007669"/>
    <property type="project" value="InterPro"/>
</dbReference>